<dbReference type="AlphaFoldDB" id="A0A0G1LS49"/>
<protein>
    <submittedName>
        <fullName evidence="1">Uncharacterized protein</fullName>
    </submittedName>
</protein>
<sequence>MALTLDQVATIIIEASQTEIPPKEDPTSVDFKSRNLIFALKYHQDIFDPIKLSLSIIGDLIGIDYYTEENAKKLIEIIKCKFSMSLLNPAI</sequence>
<dbReference type="Proteomes" id="UP000034835">
    <property type="component" value="Unassembled WGS sequence"/>
</dbReference>
<name>A0A0G1LS49_9BACT</name>
<proteinExistence type="predicted"/>
<reference evidence="1 2" key="1">
    <citation type="journal article" date="2015" name="Nature">
        <title>rRNA introns, odd ribosomes, and small enigmatic genomes across a large radiation of phyla.</title>
        <authorList>
            <person name="Brown C.T."/>
            <person name="Hug L.A."/>
            <person name="Thomas B.C."/>
            <person name="Sharon I."/>
            <person name="Castelle C.J."/>
            <person name="Singh A."/>
            <person name="Wilkins M.J."/>
            <person name="Williams K.H."/>
            <person name="Banfield J.F."/>
        </authorList>
    </citation>
    <scope>NUCLEOTIDE SEQUENCE [LARGE SCALE GENOMIC DNA]</scope>
</reference>
<dbReference type="EMBL" id="LCJG01000058">
    <property type="protein sequence ID" value="KKT71697.1"/>
    <property type="molecule type" value="Genomic_DNA"/>
</dbReference>
<comment type="caution">
    <text evidence="1">The sequence shown here is derived from an EMBL/GenBank/DDBJ whole genome shotgun (WGS) entry which is preliminary data.</text>
</comment>
<accession>A0A0G1LS49</accession>
<organism evidence="1 2">
    <name type="scientific">Candidatus Collierbacteria bacterium GW2011_GWB1_44_6</name>
    <dbReference type="NCBI Taxonomy" id="1618384"/>
    <lineage>
        <taxon>Bacteria</taxon>
        <taxon>Candidatus Collieribacteriota</taxon>
    </lineage>
</organism>
<evidence type="ECO:0000313" key="2">
    <source>
        <dbReference type="Proteomes" id="UP000034835"/>
    </source>
</evidence>
<evidence type="ECO:0000313" key="1">
    <source>
        <dbReference type="EMBL" id="KKT71697.1"/>
    </source>
</evidence>
<gene>
    <name evidence="1" type="ORF">UW68_C0058G0004</name>
</gene>